<dbReference type="InterPro" id="IPR001278">
    <property type="entry name" value="Arg-tRNA-ligase"/>
</dbReference>
<evidence type="ECO:0000256" key="5">
    <source>
        <dbReference type="ARBA" id="ARBA00022598"/>
    </source>
</evidence>
<dbReference type="InterPro" id="IPR036695">
    <property type="entry name" value="Arg-tRNA-synth_N_sf"/>
</dbReference>
<proteinExistence type="inferred from homology"/>
<dbReference type="PANTHER" id="PTHR11956">
    <property type="entry name" value="ARGINYL-TRNA SYNTHETASE"/>
    <property type="match status" value="1"/>
</dbReference>
<dbReference type="GO" id="GO:0006420">
    <property type="term" value="P:arginyl-tRNA aminoacylation"/>
    <property type="evidence" value="ECO:0007669"/>
    <property type="project" value="UniProtKB-UniRule"/>
</dbReference>
<dbReference type="SUPFAM" id="SSF47323">
    <property type="entry name" value="Anticodon-binding domain of a subclass of class I aminoacyl-tRNA synthetases"/>
    <property type="match status" value="1"/>
</dbReference>
<evidence type="ECO:0000256" key="9">
    <source>
        <dbReference type="ARBA" id="ARBA00023146"/>
    </source>
</evidence>
<evidence type="ECO:0000256" key="3">
    <source>
        <dbReference type="ARBA" id="ARBA00011245"/>
    </source>
</evidence>
<dbReference type="SMART" id="SM01016">
    <property type="entry name" value="Arg_tRNA_synt_N"/>
    <property type="match status" value="1"/>
</dbReference>
<dbReference type="GO" id="GO:0005524">
    <property type="term" value="F:ATP binding"/>
    <property type="evidence" value="ECO:0007669"/>
    <property type="project" value="UniProtKB-UniRule"/>
</dbReference>
<dbReference type="Pfam" id="PF05746">
    <property type="entry name" value="DALR_1"/>
    <property type="match status" value="1"/>
</dbReference>
<keyword evidence="8 11" id="KW-0648">Protein biosynthesis</keyword>
<evidence type="ECO:0000256" key="6">
    <source>
        <dbReference type="ARBA" id="ARBA00022741"/>
    </source>
</evidence>
<keyword evidence="5 11" id="KW-0436">Ligase</keyword>
<dbReference type="InterPro" id="IPR008909">
    <property type="entry name" value="DALR_anticod-bd"/>
</dbReference>
<comment type="subunit">
    <text evidence="3 11">Monomer.</text>
</comment>
<dbReference type="Gene3D" id="3.30.1360.70">
    <property type="entry name" value="Arginyl tRNA synthetase N-terminal domain"/>
    <property type="match status" value="1"/>
</dbReference>
<evidence type="ECO:0000256" key="11">
    <source>
        <dbReference type="HAMAP-Rule" id="MF_00123"/>
    </source>
</evidence>
<dbReference type="EC" id="6.1.1.19" evidence="11"/>
<keyword evidence="7 11" id="KW-0067">ATP-binding</keyword>
<feature type="short sequence motif" description="'HIGH' region" evidence="11">
    <location>
        <begin position="130"/>
        <end position="140"/>
    </location>
</feature>
<dbReference type="Proteomes" id="UP000319375">
    <property type="component" value="Unassembled WGS sequence"/>
</dbReference>
<feature type="domain" description="Arginyl tRNA synthetase N-terminal" evidence="14">
    <location>
        <begin position="4"/>
        <end position="93"/>
    </location>
</feature>
<dbReference type="EMBL" id="VIGX01000004">
    <property type="protein sequence ID" value="TWS29234.1"/>
    <property type="molecule type" value="Genomic_DNA"/>
</dbReference>
<protein>
    <recommendedName>
        <fullName evidence="11">Arginine--tRNA ligase</fullName>
        <ecNumber evidence="11">6.1.1.19</ecNumber>
    </recommendedName>
    <alternativeName>
        <fullName evidence="11">Arginyl-tRNA synthetase</fullName>
        <shortName evidence="11">ArgRS</shortName>
    </alternativeName>
</protein>
<dbReference type="HAMAP" id="MF_00123">
    <property type="entry name" value="Arg_tRNA_synth"/>
    <property type="match status" value="1"/>
</dbReference>
<dbReference type="AlphaFoldDB" id="A0A5C5S2D5"/>
<name>A0A5C5S2D5_9ACTN</name>
<comment type="similarity">
    <text evidence="2 11 12">Belongs to the class-I aminoacyl-tRNA synthetase family.</text>
</comment>
<dbReference type="SUPFAM" id="SSF52374">
    <property type="entry name" value="Nucleotidylyl transferase"/>
    <property type="match status" value="1"/>
</dbReference>
<dbReference type="Gene3D" id="3.40.50.620">
    <property type="entry name" value="HUPs"/>
    <property type="match status" value="1"/>
</dbReference>
<comment type="catalytic activity">
    <reaction evidence="10 11">
        <text>tRNA(Arg) + L-arginine + ATP = L-arginyl-tRNA(Arg) + AMP + diphosphate</text>
        <dbReference type="Rhea" id="RHEA:20301"/>
        <dbReference type="Rhea" id="RHEA-COMP:9658"/>
        <dbReference type="Rhea" id="RHEA-COMP:9673"/>
        <dbReference type="ChEBI" id="CHEBI:30616"/>
        <dbReference type="ChEBI" id="CHEBI:32682"/>
        <dbReference type="ChEBI" id="CHEBI:33019"/>
        <dbReference type="ChEBI" id="CHEBI:78442"/>
        <dbReference type="ChEBI" id="CHEBI:78513"/>
        <dbReference type="ChEBI" id="CHEBI:456215"/>
        <dbReference type="EC" id="6.1.1.19"/>
    </reaction>
</comment>
<evidence type="ECO:0000259" key="13">
    <source>
        <dbReference type="SMART" id="SM00836"/>
    </source>
</evidence>
<comment type="caution">
    <text evidence="15">The sequence shown here is derived from an EMBL/GenBank/DDBJ whole genome shotgun (WGS) entry which is preliminary data.</text>
</comment>
<dbReference type="Gene3D" id="1.10.730.10">
    <property type="entry name" value="Isoleucyl-tRNA Synthetase, Domain 1"/>
    <property type="match status" value="1"/>
</dbReference>
<dbReference type="InterPro" id="IPR035684">
    <property type="entry name" value="ArgRS_core"/>
</dbReference>
<organism evidence="15 16">
    <name type="scientific">Tsukamurella conjunctivitidis</name>
    <dbReference type="NCBI Taxonomy" id="2592068"/>
    <lineage>
        <taxon>Bacteria</taxon>
        <taxon>Bacillati</taxon>
        <taxon>Actinomycetota</taxon>
        <taxon>Actinomycetes</taxon>
        <taxon>Mycobacteriales</taxon>
        <taxon>Tsukamurellaceae</taxon>
        <taxon>Tsukamurella</taxon>
    </lineage>
</organism>
<dbReference type="FunFam" id="1.10.730.10:FF:000008">
    <property type="entry name" value="Arginine--tRNA ligase"/>
    <property type="match status" value="1"/>
</dbReference>
<dbReference type="NCBIfam" id="TIGR00456">
    <property type="entry name" value="argS"/>
    <property type="match status" value="1"/>
</dbReference>
<evidence type="ECO:0000256" key="7">
    <source>
        <dbReference type="ARBA" id="ARBA00022840"/>
    </source>
</evidence>
<gene>
    <name evidence="11" type="primary">argS</name>
    <name evidence="15" type="ORF">FK530_10560</name>
</gene>
<evidence type="ECO:0000256" key="4">
    <source>
        <dbReference type="ARBA" id="ARBA00022490"/>
    </source>
</evidence>
<dbReference type="InterPro" id="IPR009080">
    <property type="entry name" value="tRNAsynth_Ia_anticodon-bd"/>
</dbReference>
<dbReference type="FunFam" id="3.40.50.620:FF:000062">
    <property type="entry name" value="Arginine--tRNA ligase"/>
    <property type="match status" value="1"/>
</dbReference>
<evidence type="ECO:0000256" key="2">
    <source>
        <dbReference type="ARBA" id="ARBA00005594"/>
    </source>
</evidence>
<dbReference type="PRINTS" id="PR01038">
    <property type="entry name" value="TRNASYNTHARG"/>
</dbReference>
<comment type="subcellular location">
    <subcellularLocation>
        <location evidence="1 11">Cytoplasm</location>
    </subcellularLocation>
</comment>
<keyword evidence="9 11" id="KW-0030">Aminoacyl-tRNA synthetase</keyword>
<dbReference type="Pfam" id="PF03485">
    <property type="entry name" value="Arg_tRNA_synt_N"/>
    <property type="match status" value="1"/>
</dbReference>
<dbReference type="GO" id="GO:0004814">
    <property type="term" value="F:arginine-tRNA ligase activity"/>
    <property type="evidence" value="ECO:0007669"/>
    <property type="project" value="UniProtKB-UniRule"/>
</dbReference>
<sequence length="550" mass="59052">MTPADLSELLHATATTVLTERGLDVSVLPDRVTVERPRNPEHGDYSTNVAMQVAKKAGVNPRDLATWLAEALGNADGVDEATVAGPGFLNIRLAADAQNQLVTSILEQAGAFGHGTALDGALINLEFVSANPTGPVHLGGARWAAVGDSLGRVLEAQGAEVTREYYFNDHGAQIDRFARSLDAAARNEPAPEDGYAGDYIQDIAATVVAGRPGILELPEADRVEAFRADGVELMFAHIKRTLHEFGTDFAVFTHEDEMFTSGLVESSVQQLKDNGNLYEQDGAWWLKATDYGDDKDRVVIKSDGNAAYIAGDIAYIKHKFDRGFTLAIYMLGADHHGYIGRLKAAAAALGYDPAQIEVLIGQLVNLVRDGKPVRMSKRAGTVITLDDLVEAVGVDAARYSLVRSSVDTSIDLDLDLLAQASNENPVYYVQYAHARLSAIARSAAELGIAPSTEHLGLLDHAREGDLVRTLGEFPAVAAGAANLREPHRIARYLEELAGAYHRFYGECRVLPLGDEAPTDLHRARVALCAATRQVLANGLALVGVSAPDRM</sequence>
<evidence type="ECO:0000313" key="16">
    <source>
        <dbReference type="Proteomes" id="UP000319375"/>
    </source>
</evidence>
<dbReference type="CDD" id="cd00671">
    <property type="entry name" value="ArgRS_core"/>
    <property type="match status" value="1"/>
</dbReference>
<feature type="domain" description="DALR anticodon binding" evidence="13">
    <location>
        <begin position="429"/>
        <end position="550"/>
    </location>
</feature>
<evidence type="ECO:0000313" key="15">
    <source>
        <dbReference type="EMBL" id="TWS29234.1"/>
    </source>
</evidence>
<accession>A0A5C5S2D5</accession>
<reference evidence="15 16" key="1">
    <citation type="submission" date="2019-06" db="EMBL/GenBank/DDBJ databases">
        <title>Tsukamurella conjunctivitidis sp. nov., Tsukamurella assacharolytica sp. nov. and Tsukamurella sputae sp. nov. isolated from patients with conjunctivitis, bacteraemia (lymphoma) and respiratory infection (sputum) in Hong Kong.</title>
        <authorList>
            <person name="Teng J.L.L."/>
            <person name="Lee H.H."/>
            <person name="Fong J.Y.H."/>
            <person name="Fok K.M.N."/>
            <person name="Lau S.K.P."/>
            <person name="Woo P.C.Y."/>
        </authorList>
    </citation>
    <scope>NUCLEOTIDE SEQUENCE [LARGE SCALE GENOMIC DNA]</scope>
    <source>
        <strain evidence="15 16">HKU72</strain>
    </source>
</reference>
<dbReference type="OrthoDB" id="9803211at2"/>
<evidence type="ECO:0000256" key="8">
    <source>
        <dbReference type="ARBA" id="ARBA00022917"/>
    </source>
</evidence>
<dbReference type="Pfam" id="PF00750">
    <property type="entry name" value="tRNA-synt_1d"/>
    <property type="match status" value="1"/>
</dbReference>
<dbReference type="SUPFAM" id="SSF55190">
    <property type="entry name" value="Arginyl-tRNA synthetase (ArgRS), N-terminal 'additional' domain"/>
    <property type="match status" value="1"/>
</dbReference>
<keyword evidence="16" id="KW-1185">Reference proteome</keyword>
<dbReference type="RefSeq" id="WP_146486959.1">
    <property type="nucleotide sequence ID" value="NZ_VIGX01000004.1"/>
</dbReference>
<dbReference type="PANTHER" id="PTHR11956:SF5">
    <property type="entry name" value="ARGININE--TRNA LIGASE, CYTOPLASMIC"/>
    <property type="match status" value="1"/>
</dbReference>
<evidence type="ECO:0000256" key="12">
    <source>
        <dbReference type="RuleBase" id="RU363038"/>
    </source>
</evidence>
<dbReference type="GO" id="GO:0005737">
    <property type="term" value="C:cytoplasm"/>
    <property type="evidence" value="ECO:0007669"/>
    <property type="project" value="UniProtKB-SubCell"/>
</dbReference>
<keyword evidence="4 11" id="KW-0963">Cytoplasm</keyword>
<dbReference type="SMART" id="SM00836">
    <property type="entry name" value="DALR_1"/>
    <property type="match status" value="1"/>
</dbReference>
<dbReference type="PROSITE" id="PS00178">
    <property type="entry name" value="AA_TRNA_LIGASE_I"/>
    <property type="match status" value="1"/>
</dbReference>
<keyword evidence="6 11" id="KW-0547">Nucleotide-binding</keyword>
<evidence type="ECO:0000259" key="14">
    <source>
        <dbReference type="SMART" id="SM01016"/>
    </source>
</evidence>
<dbReference type="InterPro" id="IPR001412">
    <property type="entry name" value="aa-tRNA-synth_I_CS"/>
</dbReference>
<evidence type="ECO:0000256" key="1">
    <source>
        <dbReference type="ARBA" id="ARBA00004496"/>
    </source>
</evidence>
<evidence type="ECO:0000256" key="10">
    <source>
        <dbReference type="ARBA" id="ARBA00049339"/>
    </source>
</evidence>
<dbReference type="InterPro" id="IPR005148">
    <property type="entry name" value="Arg-tRNA-synth_N"/>
</dbReference>
<dbReference type="InterPro" id="IPR014729">
    <property type="entry name" value="Rossmann-like_a/b/a_fold"/>
</dbReference>